<evidence type="ECO:0000256" key="1">
    <source>
        <dbReference type="SAM" id="MobiDB-lite"/>
    </source>
</evidence>
<dbReference type="Gene3D" id="1.10.10.60">
    <property type="entry name" value="Homeodomain-like"/>
    <property type="match status" value="1"/>
</dbReference>
<feature type="region of interest" description="Disordered" evidence="1">
    <location>
        <begin position="1"/>
        <end position="26"/>
    </location>
</feature>
<dbReference type="EMBL" id="LR798261">
    <property type="protein sequence ID" value="CAB5218680.1"/>
    <property type="molecule type" value="Genomic_DNA"/>
</dbReference>
<name>A0A6J7WLI3_9CAUD</name>
<gene>
    <name evidence="2" type="ORF">UFOVP218_53</name>
</gene>
<protein>
    <submittedName>
        <fullName evidence="2">Uncharacterized protein</fullName>
    </submittedName>
</protein>
<sequence>MYNNYLDSAETKQKGHMMTEATKTNYTPEQTEQLVQGYREGLTVETLALQLGKSTRSVVAKLSREGVYKAKSKSSAVSRVKKADLVDVLAHKCGVAPEIFESLEKANHDVLETLVLRLG</sequence>
<proteinExistence type="predicted"/>
<reference evidence="2" key="1">
    <citation type="submission" date="2020-05" db="EMBL/GenBank/DDBJ databases">
        <authorList>
            <person name="Chiriac C."/>
            <person name="Salcher M."/>
            <person name="Ghai R."/>
            <person name="Kavagutti S V."/>
        </authorList>
    </citation>
    <scope>NUCLEOTIDE SEQUENCE</scope>
</reference>
<evidence type="ECO:0000313" key="2">
    <source>
        <dbReference type="EMBL" id="CAB5218680.1"/>
    </source>
</evidence>
<accession>A0A6J7WLI3</accession>
<organism evidence="2">
    <name type="scientific">uncultured Caudovirales phage</name>
    <dbReference type="NCBI Taxonomy" id="2100421"/>
    <lineage>
        <taxon>Viruses</taxon>
        <taxon>Duplodnaviria</taxon>
        <taxon>Heunggongvirae</taxon>
        <taxon>Uroviricota</taxon>
        <taxon>Caudoviricetes</taxon>
        <taxon>Peduoviridae</taxon>
        <taxon>Maltschvirus</taxon>
        <taxon>Maltschvirus maltsch</taxon>
    </lineage>
</organism>